<dbReference type="InterPro" id="IPR041228">
    <property type="entry name" value="Dynein_C"/>
</dbReference>
<evidence type="ECO:0000259" key="16">
    <source>
        <dbReference type="Pfam" id="PF03028"/>
    </source>
</evidence>
<evidence type="ECO:0000259" key="17">
    <source>
        <dbReference type="Pfam" id="PF08385"/>
    </source>
</evidence>
<dbReference type="FunFam" id="3.40.50.300:FF:000044">
    <property type="entry name" value="Dynein heavy chain 5, axonemal"/>
    <property type="match status" value="1"/>
</dbReference>
<dbReference type="Pfam" id="PF18198">
    <property type="entry name" value="AAA_lid_11"/>
    <property type="match status" value="1"/>
</dbReference>
<evidence type="ECO:0000259" key="23">
    <source>
        <dbReference type="Pfam" id="PF17852"/>
    </source>
</evidence>
<evidence type="ECO:0000256" key="7">
    <source>
        <dbReference type="ARBA" id="ARBA00022840"/>
    </source>
</evidence>
<dbReference type="Gene3D" id="1.20.58.1120">
    <property type="match status" value="1"/>
</dbReference>
<dbReference type="FunFam" id="3.40.50.300:FF:002141">
    <property type="entry name" value="Dynein heavy chain"/>
    <property type="match status" value="1"/>
</dbReference>
<dbReference type="OMA" id="ATEPIMF"/>
<evidence type="ECO:0000313" key="28">
    <source>
        <dbReference type="Proteomes" id="UP000002630"/>
    </source>
</evidence>
<evidence type="ECO:0000256" key="3">
    <source>
        <dbReference type="ARBA" id="ARBA00022490"/>
    </source>
</evidence>
<dbReference type="Pfam" id="PF17857">
    <property type="entry name" value="AAA_lid_1"/>
    <property type="match status" value="1"/>
</dbReference>
<dbReference type="InterPro" id="IPR004273">
    <property type="entry name" value="Dynein_heavy_D6_P-loop"/>
</dbReference>
<dbReference type="FunFam" id="3.10.490.20:FF:000010">
    <property type="entry name" value="Dynein heavy chain, putative"/>
    <property type="match status" value="1"/>
</dbReference>
<dbReference type="InterPro" id="IPR041466">
    <property type="entry name" value="Dynein_AAA5_ext"/>
</dbReference>
<dbReference type="InterPro" id="IPR026983">
    <property type="entry name" value="DHC"/>
</dbReference>
<protein>
    <submittedName>
        <fullName evidence="27">Dynein heavy chain</fullName>
    </submittedName>
</protein>
<dbReference type="PANTHER" id="PTHR46532:SF4">
    <property type="entry name" value="AAA+ ATPASE DOMAIN-CONTAINING PROTEIN"/>
    <property type="match status" value="1"/>
</dbReference>
<dbReference type="FunCoup" id="D7FPL8">
    <property type="interactions" value="2"/>
</dbReference>
<dbReference type="Gene3D" id="1.20.140.100">
    <property type="entry name" value="Dynein heavy chain, N-terminal domain 2"/>
    <property type="match status" value="1"/>
</dbReference>
<dbReference type="Gene3D" id="1.10.8.710">
    <property type="match status" value="1"/>
</dbReference>
<evidence type="ECO:0000313" key="27">
    <source>
        <dbReference type="EMBL" id="CBJ30475.1"/>
    </source>
</evidence>
<evidence type="ECO:0000256" key="8">
    <source>
        <dbReference type="ARBA" id="ARBA00023017"/>
    </source>
</evidence>
<dbReference type="InterPro" id="IPR042219">
    <property type="entry name" value="AAA_lid_11_sf"/>
</dbReference>
<evidence type="ECO:0000256" key="11">
    <source>
        <dbReference type="ARBA" id="ARBA00023175"/>
    </source>
</evidence>
<dbReference type="Pfam" id="PF08393">
    <property type="entry name" value="DHC_N2"/>
    <property type="match status" value="1"/>
</dbReference>
<dbReference type="Gene3D" id="1.20.920.20">
    <property type="match status" value="1"/>
</dbReference>
<keyword evidence="13" id="KW-0966">Cell projection</keyword>
<organism evidence="27 28">
    <name type="scientific">Ectocarpus siliculosus</name>
    <name type="common">Brown alga</name>
    <name type="synonym">Conferva siliculosa</name>
    <dbReference type="NCBI Taxonomy" id="2880"/>
    <lineage>
        <taxon>Eukaryota</taxon>
        <taxon>Sar</taxon>
        <taxon>Stramenopiles</taxon>
        <taxon>Ochrophyta</taxon>
        <taxon>PX clade</taxon>
        <taxon>Phaeophyceae</taxon>
        <taxon>Ectocarpales</taxon>
        <taxon>Ectocarpaceae</taxon>
        <taxon>Ectocarpus</taxon>
    </lineage>
</organism>
<dbReference type="FunFam" id="1.20.920.20:FF:000001">
    <property type="entry name" value="dynein heavy chain 2, axonemal"/>
    <property type="match status" value="1"/>
</dbReference>
<evidence type="ECO:0000259" key="19">
    <source>
        <dbReference type="Pfam" id="PF12774"/>
    </source>
</evidence>
<gene>
    <name evidence="27" type="primary">DYHC11</name>
    <name evidence="27" type="ORF">Esi_0194_0006</name>
</gene>
<evidence type="ECO:0000256" key="5">
    <source>
        <dbReference type="ARBA" id="ARBA00022737"/>
    </source>
</evidence>
<dbReference type="GO" id="GO:0051959">
    <property type="term" value="F:dynein light intermediate chain binding"/>
    <property type="evidence" value="ECO:0007669"/>
    <property type="project" value="InterPro"/>
</dbReference>
<evidence type="ECO:0000256" key="14">
    <source>
        <dbReference type="SAM" id="Coils"/>
    </source>
</evidence>
<evidence type="ECO:0000256" key="2">
    <source>
        <dbReference type="ARBA" id="ARBA00008887"/>
    </source>
</evidence>
<evidence type="ECO:0000256" key="1">
    <source>
        <dbReference type="ARBA" id="ARBA00004430"/>
    </source>
</evidence>
<dbReference type="PANTHER" id="PTHR46532">
    <property type="entry name" value="MALE FERTILITY FACTOR KL5"/>
    <property type="match status" value="1"/>
</dbReference>
<keyword evidence="3" id="KW-0963">Cytoplasm</keyword>
<dbReference type="GO" id="GO:0008569">
    <property type="term" value="F:minus-end-directed microtubule motor activity"/>
    <property type="evidence" value="ECO:0007669"/>
    <property type="project" value="InterPro"/>
</dbReference>
<dbReference type="FunFam" id="1.20.140.100:FF:000003">
    <property type="entry name" value="Dynein, axonemal, heavy chain 5"/>
    <property type="match status" value="1"/>
</dbReference>
<evidence type="ECO:0000256" key="6">
    <source>
        <dbReference type="ARBA" id="ARBA00022741"/>
    </source>
</evidence>
<dbReference type="EMBL" id="FN648369">
    <property type="protein sequence ID" value="CBJ30475.1"/>
    <property type="molecule type" value="Genomic_DNA"/>
</dbReference>
<dbReference type="FunFam" id="1.10.8.1220:FF:000001">
    <property type="entry name" value="Dynein axonemal heavy chain 5"/>
    <property type="match status" value="1"/>
</dbReference>
<dbReference type="Gene3D" id="3.40.50.300">
    <property type="entry name" value="P-loop containing nucleotide triphosphate hydrolases"/>
    <property type="match status" value="5"/>
</dbReference>
<keyword evidence="28" id="KW-1185">Reference proteome</keyword>
<dbReference type="FunFam" id="3.40.50.300:FF:000049">
    <property type="entry name" value="Dynein, axonemal, heavy chain 5"/>
    <property type="match status" value="1"/>
</dbReference>
<feature type="region of interest" description="Disordered" evidence="15">
    <location>
        <begin position="1293"/>
        <end position="1320"/>
    </location>
</feature>
<evidence type="ECO:0000259" key="22">
    <source>
        <dbReference type="Pfam" id="PF12781"/>
    </source>
</evidence>
<keyword evidence="8" id="KW-0243">Dynein</keyword>
<comment type="similarity">
    <text evidence="2">Belongs to the dynein heavy chain family.</text>
</comment>
<dbReference type="Gene3D" id="6.10.140.1060">
    <property type="match status" value="1"/>
</dbReference>
<feature type="domain" description="Dynein heavy chain C-terminal" evidence="26">
    <location>
        <begin position="4323"/>
        <end position="4638"/>
    </location>
</feature>
<dbReference type="Gene3D" id="3.20.180.20">
    <property type="entry name" value="Dynein heavy chain, N-terminal domain 2"/>
    <property type="match status" value="1"/>
</dbReference>
<dbReference type="Pfam" id="PF18199">
    <property type="entry name" value="Dynein_C"/>
    <property type="match status" value="1"/>
</dbReference>
<dbReference type="Gene3D" id="1.10.472.130">
    <property type="match status" value="1"/>
</dbReference>
<dbReference type="InterPro" id="IPR024743">
    <property type="entry name" value="Dynein_HC_stalk"/>
</dbReference>
<dbReference type="Proteomes" id="UP000002630">
    <property type="component" value="Linkage Group LG19"/>
</dbReference>
<dbReference type="InterPro" id="IPR041658">
    <property type="entry name" value="AAA_lid_11"/>
</dbReference>
<dbReference type="InterPro" id="IPR041589">
    <property type="entry name" value="DNAH3_AAA_lid_1"/>
</dbReference>
<dbReference type="InterPro" id="IPR042222">
    <property type="entry name" value="Dynein_2_N"/>
</dbReference>
<dbReference type="OrthoDB" id="185092at2759"/>
<evidence type="ECO:0000259" key="26">
    <source>
        <dbReference type="Pfam" id="PF18199"/>
    </source>
</evidence>
<dbReference type="eggNOG" id="KOG3595">
    <property type="taxonomic scope" value="Eukaryota"/>
</dbReference>
<dbReference type="Gene3D" id="3.10.490.20">
    <property type="match status" value="1"/>
</dbReference>
<dbReference type="Pfam" id="PF12774">
    <property type="entry name" value="AAA_6"/>
    <property type="match status" value="1"/>
</dbReference>
<dbReference type="Gene3D" id="1.10.8.1220">
    <property type="match status" value="1"/>
</dbReference>
<reference evidence="27 28" key="1">
    <citation type="journal article" date="2010" name="Nature">
        <title>The Ectocarpus genome and the independent evolution of multicellularity in brown algae.</title>
        <authorList>
            <person name="Cock J.M."/>
            <person name="Sterck L."/>
            <person name="Rouze P."/>
            <person name="Scornet D."/>
            <person name="Allen A.E."/>
            <person name="Amoutzias G."/>
            <person name="Anthouard V."/>
            <person name="Artiguenave F."/>
            <person name="Aury J.M."/>
            <person name="Badger J.H."/>
            <person name="Beszteri B."/>
            <person name="Billiau K."/>
            <person name="Bonnet E."/>
            <person name="Bothwell J.H."/>
            <person name="Bowler C."/>
            <person name="Boyen C."/>
            <person name="Brownlee C."/>
            <person name="Carrano C.J."/>
            <person name="Charrier B."/>
            <person name="Cho G.Y."/>
            <person name="Coelho S.M."/>
            <person name="Collen J."/>
            <person name="Corre E."/>
            <person name="Da Silva C."/>
            <person name="Delage L."/>
            <person name="Delaroque N."/>
            <person name="Dittami S.M."/>
            <person name="Doulbeau S."/>
            <person name="Elias M."/>
            <person name="Farnham G."/>
            <person name="Gachon C.M."/>
            <person name="Gschloessl B."/>
            <person name="Heesch S."/>
            <person name="Jabbari K."/>
            <person name="Jubin C."/>
            <person name="Kawai H."/>
            <person name="Kimura K."/>
            <person name="Kloareg B."/>
            <person name="Kupper F.C."/>
            <person name="Lang D."/>
            <person name="Le Bail A."/>
            <person name="Leblanc C."/>
            <person name="Lerouge P."/>
            <person name="Lohr M."/>
            <person name="Lopez P.J."/>
            <person name="Martens C."/>
            <person name="Maumus F."/>
            <person name="Michel G."/>
            <person name="Miranda-Saavedra D."/>
            <person name="Morales J."/>
            <person name="Moreau H."/>
            <person name="Motomura T."/>
            <person name="Nagasato C."/>
            <person name="Napoli C.A."/>
            <person name="Nelson D.R."/>
            <person name="Nyvall-Collen P."/>
            <person name="Peters A.F."/>
            <person name="Pommier C."/>
            <person name="Potin P."/>
            <person name="Poulain J."/>
            <person name="Quesneville H."/>
            <person name="Read B."/>
            <person name="Rensing S.A."/>
            <person name="Ritter A."/>
            <person name="Rousvoal S."/>
            <person name="Samanta M."/>
            <person name="Samson G."/>
            <person name="Schroeder D.C."/>
            <person name="Segurens B."/>
            <person name="Strittmatter M."/>
            <person name="Tonon T."/>
            <person name="Tregear J.W."/>
            <person name="Valentin K."/>
            <person name="von Dassow P."/>
            <person name="Yamagishi T."/>
            <person name="Van de Peer Y."/>
            <person name="Wincker P."/>
        </authorList>
    </citation>
    <scope>NUCLEOTIDE SEQUENCE [LARGE SCALE GENOMIC DNA]</scope>
    <source>
        <strain evidence="28">Ec32 / CCAP1310/4</strain>
    </source>
</reference>
<feature type="domain" description="Dynein heavy chain 3 AAA+ lid" evidence="24">
    <location>
        <begin position="2723"/>
        <end position="2821"/>
    </location>
</feature>
<evidence type="ECO:0000256" key="9">
    <source>
        <dbReference type="ARBA" id="ARBA00023054"/>
    </source>
</evidence>
<feature type="domain" description="Dynein heavy chain region D6 P-loop" evidence="16">
    <location>
        <begin position="4027"/>
        <end position="4138"/>
    </location>
</feature>
<dbReference type="Pfam" id="PF12777">
    <property type="entry name" value="MT"/>
    <property type="match status" value="1"/>
</dbReference>
<dbReference type="Pfam" id="PF08385">
    <property type="entry name" value="DHC_N1"/>
    <property type="match status" value="1"/>
</dbReference>
<dbReference type="Pfam" id="PF03028">
    <property type="entry name" value="Dynein_heavy"/>
    <property type="match status" value="1"/>
</dbReference>
<comment type="subcellular location">
    <subcellularLocation>
        <location evidence="1">Cytoplasm</location>
        <location evidence="1">Cytoskeleton</location>
        <location evidence="1">Cilium axoneme</location>
    </subcellularLocation>
</comment>
<keyword evidence="7" id="KW-0067">ATP-binding</keyword>
<dbReference type="GO" id="GO:0005524">
    <property type="term" value="F:ATP binding"/>
    <property type="evidence" value="ECO:0007669"/>
    <property type="project" value="UniProtKB-KW"/>
</dbReference>
<dbReference type="InterPro" id="IPR043160">
    <property type="entry name" value="Dynein_C_barrel"/>
</dbReference>
<dbReference type="Pfam" id="PF12780">
    <property type="entry name" value="AAA_8"/>
    <property type="match status" value="1"/>
</dbReference>
<keyword evidence="10" id="KW-0969">Cilium</keyword>
<dbReference type="Gene3D" id="1.10.287.2620">
    <property type="match status" value="1"/>
</dbReference>
<dbReference type="GO" id="GO:0007018">
    <property type="term" value="P:microtubule-based movement"/>
    <property type="evidence" value="ECO:0007669"/>
    <property type="project" value="InterPro"/>
</dbReference>
<feature type="domain" description="Dynein heavy chain AAA 5 extension" evidence="23">
    <location>
        <begin position="2389"/>
        <end position="2499"/>
    </location>
</feature>
<evidence type="ECO:0000256" key="10">
    <source>
        <dbReference type="ARBA" id="ARBA00023069"/>
    </source>
</evidence>
<keyword evidence="11" id="KW-0505">Motor protein</keyword>
<evidence type="ECO:0000256" key="15">
    <source>
        <dbReference type="SAM" id="MobiDB-lite"/>
    </source>
</evidence>
<dbReference type="Pfam" id="PF17852">
    <property type="entry name" value="Dynein_AAA_lid"/>
    <property type="match status" value="1"/>
</dbReference>
<dbReference type="GO" id="GO:0005858">
    <property type="term" value="C:axonemal dynein complex"/>
    <property type="evidence" value="ECO:0007669"/>
    <property type="project" value="TreeGrafter"/>
</dbReference>
<dbReference type="FunFam" id="3.40.50.300:FF:000320">
    <property type="entry name" value="Dynein, axonemal, heavy chain 5"/>
    <property type="match status" value="1"/>
</dbReference>
<dbReference type="InterPro" id="IPR035706">
    <property type="entry name" value="AAA_9"/>
</dbReference>
<keyword evidence="12" id="KW-0206">Cytoskeleton</keyword>
<dbReference type="InterPro" id="IPR035699">
    <property type="entry name" value="AAA_6"/>
</dbReference>
<sequence>MALTARHRWCMSKLVEAFGPDVDASKSQAFMRMDENLTRFNSLFAGDGPNRLFVYFQAADRADEDEAGGTEMFVTDGASELLSNKCCFFLRNAKEGASLDTASGGDQSLLFGEISGSALAGIEAALSRFLKPLLSESDGWGKADTEQKVDFLAETDHFIHALKEGLKSLVGGLELRGMDSETRESSECLDTRNFTQRVNQNPELIPRFENLLEEWCNQIEEYLNPRECVGDDGEGGRDAGPKGELEYWRNRMQRLTSITEQLKRKDCKDVIGLLSTLTKNSADPSKQKIANLLRRWKQIDVNVTEAANEAKDNVKFLYTLERFIEPLYSGTATTIIDTLPALMNSIKMIHTIARYYNTTERMTGLFGKITDQMIVNCKDCITGKDSMDALWEKDPQELVRQLESCLKLNEAHQEQYRLTKTKLQQTPRGKQFDFSETEIFGKFDLFCRRVIKLIDMFSTIDQFNSLSENKLEGMEGLIDQFHSIVKDFRLKRHDLLAYHNNKFDRDYVEFNVKISDLECSLQAFINQSFENITSIEHSLKLLHKFQSILQRESLKSDLDSKLNIIFQNYGMELEQVQQLYEKQKHDPPISRNLPPVAGNITWSRHLLKRIEEPMKQFESNQNVLAGKDAKRIIKIYNKVARTLVAFEYLWYQAWVQSIEQAKAGLQATLIIRHPDDGKLYVNFDQEILQLIREAKILDRMGIEIPESAKIALFQEVKFKSYYHDLHWALTEYDRVVTEVIPVTAMVLRPHFNDMEYKLRPGMITLTWTSMNIDTYKGQVHHGLQKLEELVSNINDIVENRIEKNLKIVSKTLLVDLPDDQSFTVQEFVDMQRKHIVTRSRLLQGKNVEILHAVEDLIKIVRAHPLYDHLETVSEEEVTKLKKHYNHFMYQALLHCAKNSMNMLKNRIQSRTGGTGVFLFVQKPFFEVDVQLEPPARVSLMPSLDDIQGCINKSAQAILGCFKQVNDWDATNPTEGAGIMAAAGQKAVRTFFERITKDIEIVRVALLLTGCIQGIRNTVNDYLLSFGGYDWLWKDDKDEAYDDFMSKNPSLDHYEAKLKTFSATEDEIGENDDRIGSIHNMGALSLNTSSLKSQLKRECSAWKTKYCQNLHRQAKDSLESLTEYMRVTMGKLKKEVRDLDGLRFMMNMLKEVRQRESGINMEINPIMNMYQMLEHHLGNSFMEKEEIDKKTVIRTNWKKLIKQAESRADELSKTQISFKRALIRDIRDFSKDVTKFRADFVRDGPMVQGIPPMDAVERLNRFKEESKIRERKHELYTGGEELFALPLTEYPDLEKTRKDSSPEGYSPVGAESSLSSGGGFPRTDRSIKELKLSDQLFGLYVDVLETLGEWKHVPWTEVVSNIANMTDKMDNFAARCKKLPGRLKQWDAFTQLRTDIDDFLTVLPLLQELSKDSIQPRHWVEVMEVTGSEFEVGPEFRLQTLLEIGMVDKKEPHPNPAVEQYIEEITEGADKQLKIEVGLAEITEKWGAESFVFSEWKGRGINVLKGTGTIVEELEEAQMNLQTMLSMRHVTPFREEAQNELQVLSDTSDTLERWLKVQMMWCSLESVFTGGDIAKQMPMEAKKFAKIDKDWAKIMAKATETGNVCECAANEMLRTSLPVMYTELEKCQKSLEGYLEQKRNKFPRFYFVSNPGLLVILSQGSDPLSMNDHYEKVFDAISTVHHNKNDKQIIEKMNGQGAGAETIPFSVAVKAQGNIEDWLCDLLFKMQLTMKDLTRICAADVANVGSDISRLRGFVDSSYAQFALLGVQLMWTTDVQSALEQCRQKKNIIKETNQKQLEVLREMSSWCLQDLGSSSNRTKVETLVTIHVHQRDVMNDLATLHRHKRISDANDFEWLKQARFYWRPNSTDDVNDDGACVIAITDVDFNYQFEYLGSKERLVVTPLTDRAYITLAQALGMYFGGAPAGPAGTGKTESVKDLGRALGIFVVVTNCTDQQKYTDCAKIFKGLCQGGLWGCFDEFNRILLPVLSVVAQQVLAIQNAKKTGMQFFQFPGDPQNILLKPVCGFFITMNPGYAGRQELPENLKALFRGVAMMVPDFQIIMKVKLCSVGYAEFEILSQKFFVLYNTCKEQLSAQKHYDWGLRNILAVLRTAGKTKRDNPDKAEAFLMYRTLRDMNLSKLVAQDVPLFLSLLADLFPSTPAPPKGEYPEIEAALQVAVATERLVYHAGWVAKVIQLYETTLVRHGIMLVGPTGGGKTKIFRTLRMALDKTTGITHKDSRFNPKAIRAQEMYGEVDPATGEWNTGVFAAMWAKYNNRQNAYNTWIIADGPVDAIWIEDLNTVLDDNKILTLANGDRMPMTDNVKAMFEVETLVNASPATVSRAGIIFVSDTDLDWSPVVEGWILKRPAAEQPVFTELFSRWMGASEPTNPGHCIDFLNRNTNQVMTASRVGVTAGLCDLITGMTSGAGCATLGPNLAIELEKLFVYSLIWSVGGLLEFEDRVKFDQWMRALDNNHVMPDLEEGETIFEYYVNLGTFEWEKWRPPLWEYPSTDVLDFSNLLVPTMDSTRALFLLRMLHKQRKAVLMVGAEGTAKTSTALMFFTELDPVKTAVKRINFSSATTPFMCQNSIEVELDKRGGKNFGPPGGKKMTIFMDDLSMPEVNAWGDQPTLEMVRLIVEWGGFCFLDKDKRGDFKVCEDLQYIAAMGHPGGGKNDIPNRLKRNFFIFNLVLPSITSINDIYGQMLRGRFKDGGFDAEVMKVVGNLTQVTISLWRTMKAKMLPTPAKFHYLFNMRDLSRVFQGILLTPKTTITERGGTRAVEGKLNMSPVEVLVNLWRHECERVFCDKLTTNKDKEFFDKYLSGLVGEVFGEELMDKTKPDFYMVNFLRDDVLDEEGSLVEEAPKVYEPGGLLTDIRDRVKEFMGKHNEEFPAKKLELVLFDDALRHLLRLNRLIEMPRGSALLVGVGGSGKQSLTRLASYISRAVCFQITLTKTYNINSFMEDLRFMYKNAGHLRKPTVFLFTEAEIKDEVFLEVMNSVLMTGEIPGLFAKDEMMAMTADLRNSFLKARPGQEETWDNMKQYFVDCVRDNLHLILCMSPLNPKFPVRARKFPGLISGPTIDWFLPWPEEALVAVSHGLVAEFPMDCPADVKSLLMTHMGVVHRMVTEVCDEYFTKMRRQVYQTPKSYLSFLQLYKAMYKEKINELKEKEMRLNLGLQKLIQGAKDVAAMKIVLAEEQKKLEVATAETMKMLSSLEVSSAEARKEGDQVATIKTKCEDDARRIAAEKDSCMSDLAKAQPFVDQADKAISSIKPGHIQEVKKLPNPADVIKMVFDCILLLFHLPTLPVKSFKLNIAKKEVEFFETSFKPYGLSCMSNPAFLNNVIDFGKFGKDKINEETIEFLVPYLEIEGFNPQVAKNASAAAEGLCTWVRAMKFYHEASKIVKPKLEALAIAEGQMDAANKALNAAEMRLQACTGRLQELQTMFDNQMAEKKRIEDGAMALQRKMNQASTLIGGLAGERTRWTEDSEKSADLKRRLVGDCALGSAFVSYCGPFNQEFRQYMVTDKFTADLQVRKIPVTQNLDIIPFLVDIGTIGDWNIQGLPTDPLSIQNGILVTRSSRYPLMIDPQGQAVSWIRSKESSNLPTFGVAALNDPKLRDKLEFTMGDGKALIILGVEQDIDPMLDPVMEKQFVVKGKKMSVNVSDKAMDFDPRFMMYFITRLPNPSFSPELQAKVTLVDFTVTQKGLEEQLLGRVIGKEQKALEEQLSDVLEEVNSNTKALLALDASLLERLTSNTGNLLEDEELIGVLANTKAKAADVNQKLVAADETKKSINEKREQFRPVATRGSVLYFSVVELSLVNVMYQTSLDQFLEIFMGSMDRAEKASLASKRVTNIIETMTYMCYRYINRGLYEKDKLTFVLLVTMKILITAALLKTTDLTIFLRGGAALDINSVRRKPFNWLSNEAWLNVLELSQSSKFFSNLPNDMAGNESMWRRWYEDNEPESIAIPDYENRILEQVSIGPFYKLLLVRSMRMDRTILTCKEFVRNTAEMGPPFVEPVTDTIEMIFDEMKAEIPVIFLLSVGADPTESIEVLARRKKLPPPSVISLGEGQEPVAIRAMNAAAVNGTWVLLQNCELGLGLMNEMEDLFGKLKEGMDPAFRLFITALPNDEFPLGLLQMCTKVTNEPPAGLKAGILRSYTVIVDQERLERVETAQWRQLLFALCFLHSVVQERRKFGPLGWCIPYEYNNGDLTACILFLEKHLYNGPISWPTFQYMVSEVQYGGKITDDLDRRMFKTYTQVWLTPSTCADSFTYNPPNPIFRIPQDFKYTIPSSEQLGTFKDFIKTFPEIDTPEIFGLHPNADLTFRVKEVNALFATLGNTQPKGGGGGGGASREDVVFEKAAELLERLPEDYIEDDYKAKLQKLGGLAVPLNIFLFQEIQRLQKVIAKVRSILTQLQQAIKGEVVMTEELQETLYAVYDAKVPRLWAFTITGDEFSWILPTLGLWFSSLITRDEQDRTWLNNGRPTCYWLTGFFNPQGMLTAMKQEVTRKHKAEKWALDDVVYHTEVTSYERMEQVRSPPAEGVYIHGLFLDGAAWSKQEGVMVESEPKKLFVSLPVLFVSANTKSDQVKVKREMFGAQGPFECPCYKYSARTDRYIIFMVNLKCTMEKNPQFWTLRGTALLCNTD</sequence>
<dbReference type="InterPro" id="IPR013602">
    <property type="entry name" value="Dynein_heavy_linker"/>
</dbReference>
<keyword evidence="4" id="KW-0493">Microtubule</keyword>
<dbReference type="SUPFAM" id="SSF52540">
    <property type="entry name" value="P-loop containing nucleoside triphosphate hydrolases"/>
    <property type="match status" value="4"/>
</dbReference>
<dbReference type="GO" id="GO:0045505">
    <property type="term" value="F:dynein intermediate chain binding"/>
    <property type="evidence" value="ECO:0007669"/>
    <property type="project" value="InterPro"/>
</dbReference>
<dbReference type="GO" id="GO:0005874">
    <property type="term" value="C:microtubule"/>
    <property type="evidence" value="ECO:0007669"/>
    <property type="project" value="UniProtKB-KW"/>
</dbReference>
<dbReference type="Pfam" id="PF12781">
    <property type="entry name" value="AAA_9"/>
    <property type="match status" value="1"/>
</dbReference>
<dbReference type="InterPro" id="IPR043157">
    <property type="entry name" value="Dynein_AAA1S"/>
</dbReference>
<name>D7FPL8_ECTSI</name>
<feature type="coiled-coil region" evidence="14">
    <location>
        <begin position="3405"/>
        <end position="3439"/>
    </location>
</feature>
<dbReference type="FunFam" id="1.10.8.710:FF:000003">
    <property type="entry name" value="Dynein axonemal heavy chain 5"/>
    <property type="match status" value="1"/>
</dbReference>
<dbReference type="InterPro" id="IPR013594">
    <property type="entry name" value="Dynein_heavy_tail"/>
</dbReference>
<feature type="domain" description="Dynein heavy chain tail" evidence="17">
    <location>
        <begin position="207"/>
        <end position="775"/>
    </location>
</feature>
<feature type="domain" description="Dynein heavy chain AAA module D4" evidence="21">
    <location>
        <begin position="2891"/>
        <end position="3152"/>
    </location>
</feature>
<feature type="coiled-coil region" evidence="14">
    <location>
        <begin position="3144"/>
        <end position="3202"/>
    </location>
</feature>
<dbReference type="STRING" id="2880.D7FPL8"/>
<feature type="domain" description="Dynein heavy chain coiled coil stalk" evidence="20">
    <location>
        <begin position="3167"/>
        <end position="3519"/>
    </location>
</feature>
<feature type="domain" description="Dynein heavy chain hydrolytic ATP-binding dynein motor region" evidence="19">
    <location>
        <begin position="1886"/>
        <end position="2215"/>
    </location>
</feature>
<evidence type="ECO:0000259" key="24">
    <source>
        <dbReference type="Pfam" id="PF17857"/>
    </source>
</evidence>
<dbReference type="Gene3D" id="1.20.920.30">
    <property type="match status" value="1"/>
</dbReference>
<evidence type="ECO:0000256" key="13">
    <source>
        <dbReference type="ARBA" id="ARBA00023273"/>
    </source>
</evidence>
<accession>D7FPL8</accession>
<evidence type="ECO:0000256" key="4">
    <source>
        <dbReference type="ARBA" id="ARBA00022701"/>
    </source>
</evidence>
<dbReference type="EMBL" id="FN649744">
    <property type="protein sequence ID" value="CBJ30475.1"/>
    <property type="molecule type" value="Genomic_DNA"/>
</dbReference>
<evidence type="ECO:0000256" key="12">
    <source>
        <dbReference type="ARBA" id="ARBA00023212"/>
    </source>
</evidence>
<dbReference type="Pfam" id="PF12775">
    <property type="entry name" value="AAA_7"/>
    <property type="match status" value="1"/>
</dbReference>
<evidence type="ECO:0000259" key="25">
    <source>
        <dbReference type="Pfam" id="PF18198"/>
    </source>
</evidence>
<evidence type="ECO:0000259" key="20">
    <source>
        <dbReference type="Pfam" id="PF12777"/>
    </source>
</evidence>
<evidence type="ECO:0000259" key="21">
    <source>
        <dbReference type="Pfam" id="PF12780"/>
    </source>
</evidence>
<feature type="domain" description="Dynein heavy chain ATP-binding dynein motor region" evidence="22">
    <location>
        <begin position="3551"/>
        <end position="3773"/>
    </location>
</feature>
<dbReference type="InParanoid" id="D7FPL8"/>
<dbReference type="Gene3D" id="1.20.1270.280">
    <property type="match status" value="1"/>
</dbReference>
<keyword evidence="9 14" id="KW-0175">Coiled coil</keyword>
<dbReference type="InterPro" id="IPR027417">
    <property type="entry name" value="P-loop_NTPase"/>
</dbReference>
<keyword evidence="5" id="KW-0677">Repeat</keyword>
<dbReference type="InterPro" id="IPR042228">
    <property type="entry name" value="Dynein_linker_3"/>
</dbReference>
<dbReference type="Gene3D" id="1.10.8.720">
    <property type="entry name" value="Region D6 of dynein motor"/>
    <property type="match status" value="1"/>
</dbReference>
<keyword evidence="6" id="KW-0547">Nucleotide-binding</keyword>
<evidence type="ECO:0000259" key="18">
    <source>
        <dbReference type="Pfam" id="PF08393"/>
    </source>
</evidence>
<proteinExistence type="inferred from homology"/>
<feature type="domain" description="Dynein heavy chain linker" evidence="18">
    <location>
        <begin position="1326"/>
        <end position="1734"/>
    </location>
</feature>
<dbReference type="InterPro" id="IPR024317">
    <property type="entry name" value="Dynein_heavy_chain_D4_dom"/>
</dbReference>
<feature type="domain" description="Dynein heavy chain AAA lid" evidence="25">
    <location>
        <begin position="4170"/>
        <end position="4316"/>
    </location>
</feature>